<name>A0A161SRQ4_9BRAD</name>
<dbReference type="OrthoDB" id="8139096at2"/>
<dbReference type="RefSeq" id="WP_068731765.1">
    <property type="nucleotide sequence ID" value="NZ_JAVDSO010000007.1"/>
</dbReference>
<comment type="caution">
    <text evidence="1">The sequence shown here is derived from an EMBL/GenBank/DDBJ whole genome shotgun (WGS) entry which is preliminary data.</text>
</comment>
<dbReference type="AlphaFoldDB" id="A0A161SRQ4"/>
<gene>
    <name evidence="1" type="ORF">A4A58_25230</name>
</gene>
<evidence type="ECO:0000313" key="1">
    <source>
        <dbReference type="EMBL" id="KZD23902.1"/>
    </source>
</evidence>
<protein>
    <submittedName>
        <fullName evidence="1">Uncharacterized protein</fullName>
    </submittedName>
</protein>
<dbReference type="EMBL" id="LVYV01000007">
    <property type="protein sequence ID" value="KZD23902.1"/>
    <property type="molecule type" value="Genomic_DNA"/>
</dbReference>
<evidence type="ECO:0000313" key="2">
    <source>
        <dbReference type="Proteomes" id="UP000076574"/>
    </source>
</evidence>
<keyword evidence="2" id="KW-1185">Reference proteome</keyword>
<reference evidence="1 2" key="1">
    <citation type="submission" date="2016-03" db="EMBL/GenBank/DDBJ databases">
        <title>Microsymbionts genomes from the relict species Vavilovia formosa (Stev.) Fed.</title>
        <authorList>
            <person name="Kopat V."/>
            <person name="Chirak E."/>
            <person name="Kimeklis A."/>
            <person name="Andronov E."/>
        </authorList>
    </citation>
    <scope>NUCLEOTIDE SEQUENCE [LARGE SCALE GENOMIC DNA]</scope>
    <source>
        <strain evidence="1 2">Vaf07</strain>
    </source>
</reference>
<accession>A0A161SRQ4</accession>
<organism evidence="1 2">
    <name type="scientific">Tardiphaga robiniae</name>
    <dbReference type="NCBI Taxonomy" id="943830"/>
    <lineage>
        <taxon>Bacteria</taxon>
        <taxon>Pseudomonadati</taxon>
        <taxon>Pseudomonadota</taxon>
        <taxon>Alphaproteobacteria</taxon>
        <taxon>Hyphomicrobiales</taxon>
        <taxon>Nitrobacteraceae</taxon>
        <taxon>Tardiphaga</taxon>
    </lineage>
</organism>
<proteinExistence type="predicted"/>
<sequence>MIDDDDSYELNDQGIRVLIGLTVEETAEFTRLDGTIGHGRPPGISLEQWAHAEDRRWLELYQKHENARQPFLQAGKTRH</sequence>
<dbReference type="Proteomes" id="UP000076574">
    <property type="component" value="Unassembled WGS sequence"/>
</dbReference>